<dbReference type="InterPro" id="IPR006665">
    <property type="entry name" value="OmpA-like"/>
</dbReference>
<comment type="subcellular location">
    <subcellularLocation>
        <location evidence="1">Cell outer membrane</location>
    </subcellularLocation>
</comment>
<evidence type="ECO:0000259" key="6">
    <source>
        <dbReference type="PROSITE" id="PS51123"/>
    </source>
</evidence>
<evidence type="ECO:0000256" key="2">
    <source>
        <dbReference type="ARBA" id="ARBA00023136"/>
    </source>
</evidence>
<evidence type="ECO:0000313" key="7">
    <source>
        <dbReference type="EMBL" id="GAA2003107.1"/>
    </source>
</evidence>
<dbReference type="Gene3D" id="3.30.1330.60">
    <property type="entry name" value="OmpA-like domain"/>
    <property type="match status" value="1"/>
</dbReference>
<keyword evidence="3" id="KW-0998">Cell outer membrane</keyword>
<feature type="compositionally biased region" description="Polar residues" evidence="5">
    <location>
        <begin position="45"/>
        <end position="70"/>
    </location>
</feature>
<evidence type="ECO:0000256" key="4">
    <source>
        <dbReference type="PROSITE-ProRule" id="PRU00473"/>
    </source>
</evidence>
<dbReference type="EMBL" id="BAAAPC010000013">
    <property type="protein sequence ID" value="GAA2003107.1"/>
    <property type="molecule type" value="Genomic_DNA"/>
</dbReference>
<feature type="domain" description="OmpA-like" evidence="6">
    <location>
        <begin position="238"/>
        <end position="354"/>
    </location>
</feature>
<keyword evidence="2 4" id="KW-0472">Membrane</keyword>
<evidence type="ECO:0000313" key="8">
    <source>
        <dbReference type="Proteomes" id="UP001501585"/>
    </source>
</evidence>
<dbReference type="InterPro" id="IPR050330">
    <property type="entry name" value="Bact_OuterMem_StrucFunc"/>
</dbReference>
<evidence type="ECO:0000256" key="1">
    <source>
        <dbReference type="ARBA" id="ARBA00004442"/>
    </source>
</evidence>
<dbReference type="CDD" id="cd07185">
    <property type="entry name" value="OmpA_C-like"/>
    <property type="match status" value="1"/>
</dbReference>
<comment type="caution">
    <text evidence="7">The sequence shown here is derived from an EMBL/GenBank/DDBJ whole genome shotgun (WGS) entry which is preliminary data.</text>
</comment>
<evidence type="ECO:0000256" key="5">
    <source>
        <dbReference type="SAM" id="MobiDB-lite"/>
    </source>
</evidence>
<gene>
    <name evidence="7" type="ORF">GCM10009799_32790</name>
</gene>
<name>A0ABN2TA55_9ACTN</name>
<proteinExistence type="predicted"/>
<dbReference type="PRINTS" id="PR01021">
    <property type="entry name" value="OMPADOMAIN"/>
</dbReference>
<dbReference type="Pfam" id="PF00691">
    <property type="entry name" value="OmpA"/>
    <property type="match status" value="1"/>
</dbReference>
<keyword evidence="8" id="KW-1185">Reference proteome</keyword>
<organism evidence="7 8">
    <name type="scientific">Nocardiopsis rhodophaea</name>
    <dbReference type="NCBI Taxonomy" id="280238"/>
    <lineage>
        <taxon>Bacteria</taxon>
        <taxon>Bacillati</taxon>
        <taxon>Actinomycetota</taxon>
        <taxon>Actinomycetes</taxon>
        <taxon>Streptosporangiales</taxon>
        <taxon>Nocardiopsidaceae</taxon>
        <taxon>Nocardiopsis</taxon>
    </lineage>
</organism>
<dbReference type="InterPro" id="IPR006664">
    <property type="entry name" value="OMP_bac"/>
</dbReference>
<dbReference type="InterPro" id="IPR036737">
    <property type="entry name" value="OmpA-like_sf"/>
</dbReference>
<accession>A0ABN2TA55</accession>
<protein>
    <recommendedName>
        <fullName evidence="6">OmpA-like domain-containing protein</fullName>
    </recommendedName>
</protein>
<feature type="region of interest" description="Disordered" evidence="5">
    <location>
        <begin position="38"/>
        <end position="70"/>
    </location>
</feature>
<evidence type="ECO:0000256" key="3">
    <source>
        <dbReference type="ARBA" id="ARBA00023237"/>
    </source>
</evidence>
<feature type="region of interest" description="Disordered" evidence="5">
    <location>
        <begin position="320"/>
        <end position="354"/>
    </location>
</feature>
<reference evidence="7 8" key="1">
    <citation type="journal article" date="2019" name="Int. J. Syst. Evol. Microbiol.">
        <title>The Global Catalogue of Microorganisms (GCM) 10K type strain sequencing project: providing services to taxonomists for standard genome sequencing and annotation.</title>
        <authorList>
            <consortium name="The Broad Institute Genomics Platform"/>
            <consortium name="The Broad Institute Genome Sequencing Center for Infectious Disease"/>
            <person name="Wu L."/>
            <person name="Ma J."/>
        </authorList>
    </citation>
    <scope>NUCLEOTIDE SEQUENCE [LARGE SCALE GENOMIC DNA]</scope>
    <source>
        <strain evidence="7 8">JCM 15313</strain>
    </source>
</reference>
<dbReference type="PROSITE" id="PS51123">
    <property type="entry name" value="OMPA_2"/>
    <property type="match status" value="1"/>
</dbReference>
<dbReference type="PANTHER" id="PTHR30329:SF21">
    <property type="entry name" value="LIPOPROTEIN YIAD-RELATED"/>
    <property type="match status" value="1"/>
</dbReference>
<dbReference type="SUPFAM" id="SSF103088">
    <property type="entry name" value="OmpA-like"/>
    <property type="match status" value="1"/>
</dbReference>
<dbReference type="PANTHER" id="PTHR30329">
    <property type="entry name" value="STATOR ELEMENT OF FLAGELLAR MOTOR COMPLEX"/>
    <property type="match status" value="1"/>
</dbReference>
<dbReference type="Proteomes" id="UP001501585">
    <property type="component" value="Unassembled WGS sequence"/>
</dbReference>
<sequence>MNISHTSTAARMTWGPFYPAITVVLATLLLTSCVASEDSGDETSSDNASPNKNGTSSEGSGPVASATTTGTELGDKLDVDITSLGRTDDGKALLEISVTNNGDIKAYTNRYFTAHSRFGGILSTGMGVTLIDTKNGKRYFSLMRDDNDSCLCSSWDGESILEKGDTLDFWVAYPEPPKDVDRMTVTTPITPDIVDVPLSSSINMKRNFEDIPTKEPKILDLTSIQEDLDGDSSRSDTGDETSIMLSSDVLFDTNESKLTSKANKSLTRVAKEIDSSSSTTVRIDGYTDSTGNDSINKPLSKDRADSVRKKLEELVTRSGVTFETAGHGSSDPVADNSTEEGKAKNRRVTVTFTK</sequence>